<dbReference type="EMBL" id="LBWG01000011">
    <property type="protein sequence ID" value="KKR04166.1"/>
    <property type="molecule type" value="Genomic_DNA"/>
</dbReference>
<accession>A0A0G0MUS0</accession>
<name>A0A0G0MUS0_9BACT</name>
<sequence>MYDLFVFDHREFSLIDNRRVFLSDVAFTVAADLAAKALNPSLLKSIDSSSSMEDHVRVADQWLEQILKLQIEEFASLEQCLVEAILLNKATLSLTNLGGIGTFCASLGAMIQQRLTLVFSVVDKNQWSRIQKMYKLHGVDGNQWKRHIAGADAAAYVLMTLANRENARIFLPSILEDVKDGIDLFWLERPFRIAVSVKCVRGSEIQAWHVTQELTQTAQADMNRLLRGLCQMTQDVEMEPVVVHVGNVNGGPLLRGNFNENWPQELLAQMHHQRRRGLLSLVEN</sequence>
<dbReference type="Proteomes" id="UP000033935">
    <property type="component" value="Unassembled WGS sequence"/>
</dbReference>
<evidence type="ECO:0000313" key="1">
    <source>
        <dbReference type="EMBL" id="KKR04166.1"/>
    </source>
</evidence>
<dbReference type="AlphaFoldDB" id="A0A0G0MUS0"/>
<reference evidence="1 2" key="1">
    <citation type="journal article" date="2015" name="Nature">
        <title>rRNA introns, odd ribosomes, and small enigmatic genomes across a large radiation of phyla.</title>
        <authorList>
            <person name="Brown C.T."/>
            <person name="Hug L.A."/>
            <person name="Thomas B.C."/>
            <person name="Sharon I."/>
            <person name="Castelle C.J."/>
            <person name="Singh A."/>
            <person name="Wilkins M.J."/>
            <person name="Williams K.H."/>
            <person name="Banfield J.F."/>
        </authorList>
    </citation>
    <scope>NUCLEOTIDE SEQUENCE [LARGE SCALE GENOMIC DNA]</scope>
</reference>
<organism evidence="1 2">
    <name type="scientific">Candidatus Uhrbacteria bacterium GW2011_GWF2_39_13</name>
    <dbReference type="NCBI Taxonomy" id="1618995"/>
    <lineage>
        <taxon>Bacteria</taxon>
        <taxon>Candidatus Uhriibacteriota</taxon>
    </lineage>
</organism>
<protein>
    <submittedName>
        <fullName evidence="1">Uncharacterized protein</fullName>
    </submittedName>
</protein>
<gene>
    <name evidence="1" type="ORF">UT30_C0011G0012</name>
</gene>
<comment type="caution">
    <text evidence="1">The sequence shown here is derived from an EMBL/GenBank/DDBJ whole genome shotgun (WGS) entry which is preliminary data.</text>
</comment>
<proteinExistence type="predicted"/>
<evidence type="ECO:0000313" key="2">
    <source>
        <dbReference type="Proteomes" id="UP000033935"/>
    </source>
</evidence>